<evidence type="ECO:0000313" key="5">
    <source>
        <dbReference type="Proteomes" id="UP000315971"/>
    </source>
</evidence>
<dbReference type="Proteomes" id="UP000315971">
    <property type="component" value="Unassembled WGS sequence"/>
</dbReference>
<dbReference type="Gene3D" id="2.40.160.20">
    <property type="match status" value="1"/>
</dbReference>
<keyword evidence="1 2" id="KW-0732">Signal</keyword>
<proteinExistence type="predicted"/>
<evidence type="ECO:0000256" key="1">
    <source>
        <dbReference type="ARBA" id="ARBA00022729"/>
    </source>
</evidence>
<dbReference type="Pfam" id="PF13505">
    <property type="entry name" value="OMP_b-brl"/>
    <property type="match status" value="1"/>
</dbReference>
<evidence type="ECO:0000313" key="4">
    <source>
        <dbReference type="EMBL" id="SMO71131.1"/>
    </source>
</evidence>
<protein>
    <submittedName>
        <fullName evidence="4">Outer membrane protein beta-barrel domain-containing protein</fullName>
    </submittedName>
</protein>
<dbReference type="AlphaFoldDB" id="A0A521DJ45"/>
<feature type="signal peptide" evidence="2">
    <location>
        <begin position="1"/>
        <end position="25"/>
    </location>
</feature>
<evidence type="ECO:0000259" key="3">
    <source>
        <dbReference type="Pfam" id="PF13505"/>
    </source>
</evidence>
<name>A0A521DJ45_9SPHI</name>
<dbReference type="EMBL" id="FXSZ01000007">
    <property type="protein sequence ID" value="SMO71131.1"/>
    <property type="molecule type" value="Genomic_DNA"/>
</dbReference>
<reference evidence="4 5" key="1">
    <citation type="submission" date="2017-05" db="EMBL/GenBank/DDBJ databases">
        <authorList>
            <person name="Varghese N."/>
            <person name="Submissions S."/>
        </authorList>
    </citation>
    <scope>NUCLEOTIDE SEQUENCE [LARGE SCALE GENOMIC DNA]</scope>
    <source>
        <strain evidence="4 5">DSM 21342</strain>
    </source>
</reference>
<accession>A0A521DJ45</accession>
<sequence>MKALKKTIYLSVFFCILSFASFGQHSYSTVTYNMALPTSSLTDFVDEYSFRGIGLEYGRFVKEKLSAGISLGWNVFYQAAPSATYDLENTLTVTGKTYRYINAYPLILKAHYYLGEPHKTPLLPYIGAGIGTTFARQRLDFGVYSYENNAWQFGVYPEIGTFYSINSNANITANIRYNIGFEAGGLPSVSFIGFNLGLAFSK</sequence>
<organism evidence="4 5">
    <name type="scientific">Solitalea koreensis</name>
    <dbReference type="NCBI Taxonomy" id="543615"/>
    <lineage>
        <taxon>Bacteria</taxon>
        <taxon>Pseudomonadati</taxon>
        <taxon>Bacteroidota</taxon>
        <taxon>Sphingobacteriia</taxon>
        <taxon>Sphingobacteriales</taxon>
        <taxon>Sphingobacteriaceae</taxon>
        <taxon>Solitalea</taxon>
    </lineage>
</organism>
<gene>
    <name evidence="4" type="ORF">SAMN06265350_1073</name>
</gene>
<dbReference type="InterPro" id="IPR027385">
    <property type="entry name" value="Beta-barrel_OMP"/>
</dbReference>
<evidence type="ECO:0000256" key="2">
    <source>
        <dbReference type="SAM" id="SignalP"/>
    </source>
</evidence>
<keyword evidence="5" id="KW-1185">Reference proteome</keyword>
<feature type="domain" description="Outer membrane protein beta-barrel" evidence="3">
    <location>
        <begin position="27"/>
        <end position="200"/>
    </location>
</feature>
<dbReference type="SUPFAM" id="SSF56925">
    <property type="entry name" value="OMPA-like"/>
    <property type="match status" value="1"/>
</dbReference>
<dbReference type="OrthoDB" id="1094316at2"/>
<feature type="chain" id="PRO_5021875260" evidence="2">
    <location>
        <begin position="26"/>
        <end position="202"/>
    </location>
</feature>
<dbReference type="InterPro" id="IPR011250">
    <property type="entry name" value="OMP/PagP_B-barrel"/>
</dbReference>